<evidence type="ECO:0000256" key="4">
    <source>
        <dbReference type="ARBA" id="ARBA00022737"/>
    </source>
</evidence>
<organism evidence="8 9">
    <name type="scientific">Artemia franciscana</name>
    <name type="common">Brine shrimp</name>
    <name type="synonym">Artemia sanfranciscana</name>
    <dbReference type="NCBI Taxonomy" id="6661"/>
    <lineage>
        <taxon>Eukaryota</taxon>
        <taxon>Metazoa</taxon>
        <taxon>Ecdysozoa</taxon>
        <taxon>Arthropoda</taxon>
        <taxon>Crustacea</taxon>
        <taxon>Branchiopoda</taxon>
        <taxon>Anostraca</taxon>
        <taxon>Artemiidae</taxon>
        <taxon>Artemia</taxon>
    </lineage>
</organism>
<comment type="subcellular location">
    <subcellularLocation>
        <location evidence="1">Nucleus</location>
    </subcellularLocation>
</comment>
<dbReference type="PROSITE" id="PS00678">
    <property type="entry name" value="WD_REPEATS_1"/>
    <property type="match status" value="1"/>
</dbReference>
<keyword evidence="2 7" id="KW-0853">WD repeat</keyword>
<reference evidence="8" key="1">
    <citation type="submission" date="2023-07" db="EMBL/GenBank/DDBJ databases">
        <title>Chromosome-level genome assembly of Artemia franciscana.</title>
        <authorList>
            <person name="Jo E."/>
        </authorList>
    </citation>
    <scope>NUCLEOTIDE SEQUENCE</scope>
    <source>
        <tissue evidence="8">Whole body</tissue>
    </source>
</reference>
<feature type="repeat" description="WD" evidence="7">
    <location>
        <begin position="212"/>
        <end position="253"/>
    </location>
</feature>
<dbReference type="CDD" id="cd00200">
    <property type="entry name" value="WD40"/>
    <property type="match status" value="1"/>
</dbReference>
<dbReference type="FunFam" id="2.130.10.10:FF:000089">
    <property type="entry name" value="Cleavage stimulation factor subunit 1"/>
    <property type="match status" value="1"/>
</dbReference>
<dbReference type="PROSITE" id="PS50082">
    <property type="entry name" value="WD_REPEATS_2"/>
    <property type="match status" value="3"/>
</dbReference>
<dbReference type="Proteomes" id="UP001187531">
    <property type="component" value="Unassembled WGS sequence"/>
</dbReference>
<dbReference type="PANTHER" id="PTHR44133:SF2">
    <property type="entry name" value="CLEAVAGE STIMULATION FACTOR SUBUNIT 1"/>
    <property type="match status" value="1"/>
</dbReference>
<proteinExistence type="predicted"/>
<dbReference type="AlphaFoldDB" id="A0AA88I232"/>
<name>A0AA88I232_ARTSF</name>
<dbReference type="InterPro" id="IPR001680">
    <property type="entry name" value="WD40_rpt"/>
</dbReference>
<evidence type="ECO:0000256" key="1">
    <source>
        <dbReference type="ARBA" id="ARBA00004123"/>
    </source>
</evidence>
<evidence type="ECO:0000256" key="3">
    <source>
        <dbReference type="ARBA" id="ARBA00022664"/>
    </source>
</evidence>
<evidence type="ECO:0000256" key="2">
    <source>
        <dbReference type="ARBA" id="ARBA00022574"/>
    </source>
</evidence>
<dbReference type="InterPro" id="IPR044633">
    <property type="entry name" value="CstF1-like"/>
</dbReference>
<dbReference type="InterPro" id="IPR036322">
    <property type="entry name" value="WD40_repeat_dom_sf"/>
</dbReference>
<dbReference type="PRINTS" id="PR00320">
    <property type="entry name" value="GPROTEINBRPT"/>
</dbReference>
<dbReference type="GO" id="GO:0031124">
    <property type="term" value="P:mRNA 3'-end processing"/>
    <property type="evidence" value="ECO:0007669"/>
    <property type="project" value="InterPro"/>
</dbReference>
<evidence type="ECO:0000256" key="5">
    <source>
        <dbReference type="ARBA" id="ARBA00023242"/>
    </source>
</evidence>
<accession>A0AA88I232</accession>
<evidence type="ECO:0000313" key="8">
    <source>
        <dbReference type="EMBL" id="KAK2720170.1"/>
    </source>
</evidence>
<dbReference type="SUPFAM" id="SSF50978">
    <property type="entry name" value="WD40 repeat-like"/>
    <property type="match status" value="1"/>
</dbReference>
<dbReference type="InterPro" id="IPR015943">
    <property type="entry name" value="WD40/YVTN_repeat-like_dom_sf"/>
</dbReference>
<feature type="repeat" description="WD" evidence="7">
    <location>
        <begin position="168"/>
        <end position="200"/>
    </location>
</feature>
<protein>
    <recommendedName>
        <fullName evidence="6">Cleavage stimulation factor 50 kDa subunit</fullName>
    </recommendedName>
</protein>
<dbReference type="GO" id="GO:0003723">
    <property type="term" value="F:RNA binding"/>
    <property type="evidence" value="ECO:0007669"/>
    <property type="project" value="TreeGrafter"/>
</dbReference>
<evidence type="ECO:0000256" key="7">
    <source>
        <dbReference type="PROSITE-ProRule" id="PRU00221"/>
    </source>
</evidence>
<evidence type="ECO:0000313" key="9">
    <source>
        <dbReference type="Proteomes" id="UP001187531"/>
    </source>
</evidence>
<evidence type="ECO:0000256" key="6">
    <source>
        <dbReference type="ARBA" id="ARBA00029851"/>
    </source>
</evidence>
<dbReference type="Gene3D" id="2.130.10.10">
    <property type="entry name" value="YVTN repeat-like/Quinoprotein amine dehydrogenase"/>
    <property type="match status" value="1"/>
</dbReference>
<dbReference type="SMART" id="SM00320">
    <property type="entry name" value="WD40"/>
    <property type="match status" value="6"/>
</dbReference>
<dbReference type="InterPro" id="IPR019775">
    <property type="entry name" value="WD40_repeat_CS"/>
</dbReference>
<gene>
    <name evidence="8" type="ORF">QYM36_004162</name>
</gene>
<dbReference type="Pfam" id="PF00400">
    <property type="entry name" value="WD40"/>
    <property type="match status" value="5"/>
</dbReference>
<dbReference type="InterPro" id="IPR020472">
    <property type="entry name" value="WD40_PAC1"/>
</dbReference>
<feature type="repeat" description="WD" evidence="7">
    <location>
        <begin position="79"/>
        <end position="120"/>
    </location>
</feature>
<comment type="caution">
    <text evidence="8">The sequence shown here is derived from an EMBL/GenBank/DDBJ whole genome shotgun (WGS) entry which is preliminary data.</text>
</comment>
<dbReference type="EMBL" id="JAVRJZ010000007">
    <property type="protein sequence ID" value="KAK2720170.1"/>
    <property type="molecule type" value="Genomic_DNA"/>
</dbReference>
<sequence length="338" mass="37525">MEFEGDIATIAPEPAMYDCVYSVQHKGPGRYLAFSCDGQLVASGSADTSIKIMDVDRMVARAKETVVMEREEHPVIRTIIDHTDEVSALEFHPREPIITSGSLDMTVKFFDYTKVSLRKSSKTIYDVFPINCMSYHPSGDFLVVGVEHPTIRMHDVATTSCFACPVPQSYHTEPITSVKYSPDGRFFASGSKDGSIKIWDGISCRCVTTFTAAHDGAPVCSVDVTRNGKYVLSSGMDSVVRLWELSTNRCLIAYTGAGGGGKQMFRSSATLNHTEEYVMMADETTGNLCSWDARNATRKKLISLNHSDTVRHFAHSHVQAAYISTGDDHRVRFWYRKA</sequence>
<keyword evidence="5" id="KW-0539">Nucleus</keyword>
<dbReference type="PANTHER" id="PTHR44133">
    <property type="entry name" value="CLEAVAGE STIMULATION FACTOR SUBUNIT 1"/>
    <property type="match status" value="1"/>
</dbReference>
<keyword evidence="9" id="KW-1185">Reference proteome</keyword>
<keyword evidence="3" id="KW-0507">mRNA processing</keyword>
<dbReference type="PROSITE" id="PS50294">
    <property type="entry name" value="WD_REPEATS_REGION"/>
    <property type="match status" value="2"/>
</dbReference>
<keyword evidence="4" id="KW-0677">Repeat</keyword>
<dbReference type="GO" id="GO:0005848">
    <property type="term" value="C:mRNA cleavage stimulating factor complex"/>
    <property type="evidence" value="ECO:0007669"/>
    <property type="project" value="InterPro"/>
</dbReference>